<reference evidence="2 3" key="1">
    <citation type="journal article" date="2023" name="Plants (Basel)">
        <title>Bridging the Gap: Combining Genomics and Transcriptomics Approaches to Understand Stylosanthes scabra, an Orphan Legume from the Brazilian Caatinga.</title>
        <authorList>
            <person name="Ferreira-Neto J.R.C."/>
            <person name="da Silva M.D."/>
            <person name="Binneck E."/>
            <person name="de Melo N.F."/>
            <person name="da Silva R.H."/>
            <person name="de Melo A.L.T.M."/>
            <person name="Pandolfi V."/>
            <person name="Bustamante F.O."/>
            <person name="Brasileiro-Vidal A.C."/>
            <person name="Benko-Iseppon A.M."/>
        </authorList>
    </citation>
    <scope>NUCLEOTIDE SEQUENCE [LARGE SCALE GENOMIC DNA]</scope>
    <source>
        <tissue evidence="2">Leaves</tissue>
    </source>
</reference>
<organism evidence="2 3">
    <name type="scientific">Stylosanthes scabra</name>
    <dbReference type="NCBI Taxonomy" id="79078"/>
    <lineage>
        <taxon>Eukaryota</taxon>
        <taxon>Viridiplantae</taxon>
        <taxon>Streptophyta</taxon>
        <taxon>Embryophyta</taxon>
        <taxon>Tracheophyta</taxon>
        <taxon>Spermatophyta</taxon>
        <taxon>Magnoliopsida</taxon>
        <taxon>eudicotyledons</taxon>
        <taxon>Gunneridae</taxon>
        <taxon>Pentapetalae</taxon>
        <taxon>rosids</taxon>
        <taxon>fabids</taxon>
        <taxon>Fabales</taxon>
        <taxon>Fabaceae</taxon>
        <taxon>Papilionoideae</taxon>
        <taxon>50 kb inversion clade</taxon>
        <taxon>dalbergioids sensu lato</taxon>
        <taxon>Dalbergieae</taxon>
        <taxon>Pterocarpus clade</taxon>
        <taxon>Stylosanthes</taxon>
    </lineage>
</organism>
<protein>
    <submittedName>
        <fullName evidence="2">Uncharacterized protein</fullName>
    </submittedName>
</protein>
<proteinExistence type="predicted"/>
<evidence type="ECO:0000313" key="3">
    <source>
        <dbReference type="Proteomes" id="UP001341840"/>
    </source>
</evidence>
<feature type="compositionally biased region" description="Basic and acidic residues" evidence="1">
    <location>
        <begin position="66"/>
        <end position="76"/>
    </location>
</feature>
<evidence type="ECO:0000313" key="2">
    <source>
        <dbReference type="EMBL" id="MED6107172.1"/>
    </source>
</evidence>
<gene>
    <name evidence="2" type="ORF">PIB30_011439</name>
</gene>
<feature type="region of interest" description="Disordered" evidence="1">
    <location>
        <begin position="1"/>
        <end position="92"/>
    </location>
</feature>
<accession>A0ABU6Q6L5</accession>
<feature type="compositionally biased region" description="Basic and acidic residues" evidence="1">
    <location>
        <begin position="1"/>
        <end position="11"/>
    </location>
</feature>
<evidence type="ECO:0000256" key="1">
    <source>
        <dbReference type="SAM" id="MobiDB-lite"/>
    </source>
</evidence>
<feature type="region of interest" description="Disordered" evidence="1">
    <location>
        <begin position="127"/>
        <end position="187"/>
    </location>
</feature>
<feature type="compositionally biased region" description="Polar residues" evidence="1">
    <location>
        <begin position="30"/>
        <end position="40"/>
    </location>
</feature>
<sequence>MEARESYKDKATANNKTNTTSKTKQATNNYFKRNTKTTPVTKEGQSKPKPRSKETPIPTRAWLDADTTRLEEDATSRTRLTATENGEGGDRRGRTVVVGAFEVLAASQFSHLGARVLVVMGKNRRTKKSGGSRAVFPTEPTPVLTGTSLPAPTPFIHGYPPPPPRVLNGYPRSPPSRIKSAGIRGCG</sequence>
<dbReference type="Proteomes" id="UP001341840">
    <property type="component" value="Unassembled WGS sequence"/>
</dbReference>
<keyword evidence="3" id="KW-1185">Reference proteome</keyword>
<feature type="compositionally biased region" description="Low complexity" evidence="1">
    <location>
        <begin position="12"/>
        <end position="29"/>
    </location>
</feature>
<dbReference type="EMBL" id="JASCZI010000028">
    <property type="protein sequence ID" value="MED6107172.1"/>
    <property type="molecule type" value="Genomic_DNA"/>
</dbReference>
<comment type="caution">
    <text evidence="2">The sequence shown here is derived from an EMBL/GenBank/DDBJ whole genome shotgun (WGS) entry which is preliminary data.</text>
</comment>
<name>A0ABU6Q6L5_9FABA</name>